<evidence type="ECO:0000313" key="3">
    <source>
        <dbReference type="Proteomes" id="UP000008827"/>
    </source>
</evidence>
<protein>
    <submittedName>
        <fullName evidence="1 2">Uncharacterized protein</fullName>
    </submittedName>
</protein>
<evidence type="ECO:0000313" key="1">
    <source>
        <dbReference type="EMBL" id="KRH73587.1"/>
    </source>
</evidence>
<dbReference type="Gramene" id="KRH73587">
    <property type="protein sequence ID" value="KRH73587"/>
    <property type="gene ID" value="GLYMA_02G282300"/>
</dbReference>
<dbReference type="AlphaFoldDB" id="K7KB97"/>
<accession>K7KB97</accession>
<reference evidence="1 2" key="1">
    <citation type="journal article" date="2010" name="Nature">
        <title>Genome sequence of the palaeopolyploid soybean.</title>
        <authorList>
            <person name="Schmutz J."/>
            <person name="Cannon S.B."/>
            <person name="Schlueter J."/>
            <person name="Ma J."/>
            <person name="Mitros T."/>
            <person name="Nelson W."/>
            <person name="Hyten D.L."/>
            <person name="Song Q."/>
            <person name="Thelen J.J."/>
            <person name="Cheng J."/>
            <person name="Xu D."/>
            <person name="Hellsten U."/>
            <person name="May G.D."/>
            <person name="Yu Y."/>
            <person name="Sakurai T."/>
            <person name="Umezawa T."/>
            <person name="Bhattacharyya M.K."/>
            <person name="Sandhu D."/>
            <person name="Valliyodan B."/>
            <person name="Lindquist E."/>
            <person name="Peto M."/>
            <person name="Grant D."/>
            <person name="Shu S."/>
            <person name="Goodstein D."/>
            <person name="Barry K."/>
            <person name="Futrell-Griggs M."/>
            <person name="Abernathy B."/>
            <person name="Du J."/>
            <person name="Tian Z."/>
            <person name="Zhu L."/>
            <person name="Gill N."/>
            <person name="Joshi T."/>
            <person name="Libault M."/>
            <person name="Sethuraman A."/>
            <person name="Zhang X.-C."/>
            <person name="Shinozaki K."/>
            <person name="Nguyen H.T."/>
            <person name="Wing R.A."/>
            <person name="Cregan P."/>
            <person name="Specht J."/>
            <person name="Grimwood J."/>
            <person name="Rokhsar D."/>
            <person name="Stacey G."/>
            <person name="Shoemaker R.C."/>
            <person name="Jackson S.A."/>
        </authorList>
    </citation>
    <scope>NUCLEOTIDE SEQUENCE [LARGE SCALE GENOMIC DNA]</scope>
    <source>
        <strain evidence="2">cv. Williams 82</strain>
        <tissue evidence="1">Callus</tissue>
    </source>
</reference>
<reference evidence="1" key="3">
    <citation type="submission" date="2018-07" db="EMBL/GenBank/DDBJ databases">
        <title>WGS assembly of Glycine max.</title>
        <authorList>
            <person name="Schmutz J."/>
            <person name="Cannon S."/>
            <person name="Schlueter J."/>
            <person name="Ma J."/>
            <person name="Mitros T."/>
            <person name="Nelson W."/>
            <person name="Hyten D."/>
            <person name="Song Q."/>
            <person name="Thelen J."/>
            <person name="Cheng J."/>
            <person name="Xu D."/>
            <person name="Hellsten U."/>
            <person name="May G."/>
            <person name="Yu Y."/>
            <person name="Sakurai T."/>
            <person name="Umezawa T."/>
            <person name="Bhattacharyya M."/>
            <person name="Sandhu D."/>
            <person name="Valliyodan B."/>
            <person name="Lindquist E."/>
            <person name="Peto M."/>
            <person name="Grant D."/>
            <person name="Shu S."/>
            <person name="Goodstein D."/>
            <person name="Barry K."/>
            <person name="Futrell-Griggs M."/>
            <person name="Abernathy B."/>
            <person name="Du J."/>
            <person name="Tian Z."/>
            <person name="Zhu L."/>
            <person name="Gill N."/>
            <person name="Joshi T."/>
            <person name="Libault M."/>
            <person name="Sethuraman A."/>
            <person name="Zhang X."/>
            <person name="Shinozaki K."/>
            <person name="Nguyen H."/>
            <person name="Wing R."/>
            <person name="Cregan P."/>
            <person name="Specht J."/>
            <person name="Grimwood J."/>
            <person name="Rokhsar D."/>
            <person name="Stacey G."/>
            <person name="Shoemaker R."/>
            <person name="Jackson S."/>
        </authorList>
    </citation>
    <scope>NUCLEOTIDE SEQUENCE</scope>
    <source>
        <tissue evidence="1">Callus</tissue>
    </source>
</reference>
<name>K7KB97_SOYBN</name>
<dbReference type="EMBL" id="CM000835">
    <property type="protein sequence ID" value="KRH73587.1"/>
    <property type="molecule type" value="Genomic_DNA"/>
</dbReference>
<dbReference type="HOGENOM" id="CLU_3128101_0_0_1"/>
<dbReference type="PaxDb" id="3847-GLYMA02G45170.1"/>
<proteinExistence type="predicted"/>
<evidence type="ECO:0000313" key="2">
    <source>
        <dbReference type="EnsemblPlants" id="KRH73587"/>
    </source>
</evidence>
<keyword evidence="3" id="KW-1185">Reference proteome</keyword>
<gene>
    <name evidence="1" type="ORF">GLYMA_02G282300</name>
</gene>
<organism evidence="2">
    <name type="scientific">Glycine max</name>
    <name type="common">Soybean</name>
    <name type="synonym">Glycine hispida</name>
    <dbReference type="NCBI Taxonomy" id="3847"/>
    <lineage>
        <taxon>Eukaryota</taxon>
        <taxon>Viridiplantae</taxon>
        <taxon>Streptophyta</taxon>
        <taxon>Embryophyta</taxon>
        <taxon>Tracheophyta</taxon>
        <taxon>Spermatophyta</taxon>
        <taxon>Magnoliopsida</taxon>
        <taxon>eudicotyledons</taxon>
        <taxon>Gunneridae</taxon>
        <taxon>Pentapetalae</taxon>
        <taxon>rosids</taxon>
        <taxon>fabids</taxon>
        <taxon>Fabales</taxon>
        <taxon>Fabaceae</taxon>
        <taxon>Papilionoideae</taxon>
        <taxon>50 kb inversion clade</taxon>
        <taxon>NPAAA clade</taxon>
        <taxon>indigoferoid/millettioid clade</taxon>
        <taxon>Phaseoleae</taxon>
        <taxon>Glycine</taxon>
        <taxon>Glycine subgen. Soja</taxon>
    </lineage>
</organism>
<dbReference type="InParanoid" id="K7KB97"/>
<dbReference type="EnsemblPlants" id="KRH73587">
    <property type="protein sequence ID" value="KRH73587"/>
    <property type="gene ID" value="GLYMA_02G282300"/>
</dbReference>
<dbReference type="Proteomes" id="UP000008827">
    <property type="component" value="Chromosome 2"/>
</dbReference>
<sequence length="50" mass="5400">MVVFICKEEYGVPLSNGWAATHEFGHKFCISNEGDDDDDDNGVIDVAPAA</sequence>
<reference evidence="2" key="2">
    <citation type="submission" date="2018-02" db="UniProtKB">
        <authorList>
            <consortium name="EnsemblPlants"/>
        </authorList>
    </citation>
    <scope>IDENTIFICATION</scope>
    <source>
        <strain evidence="2">Williams 82</strain>
    </source>
</reference>